<dbReference type="Proteomes" id="UP000310249">
    <property type="component" value="Unassembled WGS sequence"/>
</dbReference>
<name>A0A5S3WK35_9GAMM</name>
<dbReference type="SUPFAM" id="SSF82171">
    <property type="entry name" value="DPP6 N-terminal domain-like"/>
    <property type="match status" value="1"/>
</dbReference>
<proteinExistence type="predicted"/>
<dbReference type="PANTHER" id="PTHR42776">
    <property type="entry name" value="SERINE PEPTIDASE S9 FAMILY MEMBER"/>
    <property type="match status" value="1"/>
</dbReference>
<dbReference type="InterPro" id="IPR011042">
    <property type="entry name" value="6-blade_b-propeller_TolB-like"/>
</dbReference>
<evidence type="ECO:0000256" key="1">
    <source>
        <dbReference type="ARBA" id="ARBA00022801"/>
    </source>
</evidence>
<dbReference type="GO" id="GO:0004252">
    <property type="term" value="F:serine-type endopeptidase activity"/>
    <property type="evidence" value="ECO:0007669"/>
    <property type="project" value="TreeGrafter"/>
</dbReference>
<organism evidence="4 5">
    <name type="scientific">Pseudoalteromonas rubra</name>
    <dbReference type="NCBI Taxonomy" id="43658"/>
    <lineage>
        <taxon>Bacteria</taxon>
        <taxon>Pseudomonadati</taxon>
        <taxon>Pseudomonadota</taxon>
        <taxon>Gammaproteobacteria</taxon>
        <taxon>Alteromonadales</taxon>
        <taxon>Pseudoalteromonadaceae</taxon>
        <taxon>Pseudoalteromonas</taxon>
    </lineage>
</organism>
<dbReference type="Gene3D" id="2.120.10.30">
    <property type="entry name" value="TolB, C-terminal domain"/>
    <property type="match status" value="1"/>
</dbReference>
<protein>
    <submittedName>
        <fullName evidence="4">Glutamyl endopeptidase</fullName>
    </submittedName>
</protein>
<dbReference type="GO" id="GO:0006508">
    <property type="term" value="P:proteolysis"/>
    <property type="evidence" value="ECO:0007669"/>
    <property type="project" value="InterPro"/>
</dbReference>
<dbReference type="AlphaFoldDB" id="A0A5S3WK35"/>
<comment type="caution">
    <text evidence="4">The sequence shown here is derived from an EMBL/GenBank/DDBJ whole genome shotgun (WGS) entry which is preliminary data.</text>
</comment>
<sequence length="827" mass="92606">MVKKSPAVLFFLACCVWVHAAIAVSEGYQIPKEEIAQLVDVPPMPEVLLNEQHVWMALLTKSPASEQNTETGVRYGDLHFNPTTFMRLGIATYSGLSFKHVATGAEVQVDNLPAGEIYAPRWSADGRYLAFILLSKQDGRLWIYDIEQRELSALSRYPLNGVTSEIPYHWLPDSSALVINSAINHTGEQQQPVQQSPLVGPVVAQSHGALSPLKQTSQTLSTEAFAQYAQGQLIKVPLQGRPTAIGGPAYFHHFEPSPDATNLIVAMAILEAPQQPQTLQRSLASHPSVWQVWGMTGFALYELYRPVLPSESAMEHSEENTVLAAISAPPSPPVRSHFQWRADKGATVIWAQEEDAQNEYGLYHISSPFKRAPRLFMALQERFVRMDWGDSNIALLTQAENARFLTTSVINPLAPQRNPLEVARYRVTEATSEQWLTARNDLGVQVLKVVGSRYLFIRGVEKVKEQDLPFLDRFDARTNTRTRIWQSQAPYFEEFIALLDEEGMRFITRRQSKQEQPNYFVHDRTFSSLEQITHFRHPYPALRGLSQEVLNFDRGDGTQISGTLYLPANYDPSLGRVPVLMWVKAPSQVKHTFNSPHYFVPVDHLGALPHLAQGYAVFEIEAFTLPGEPGSAAQLRAQWQSTAEAAVAVLAQQGIADVSKVAIGGHGAAATVVLDLLANTQLFVTGIARSGTYNYTLAPFAFEKQTGTLWQDPQAYLMSSPLAAADKISASVLLIHGYQDRQPGHFAVQSERMFSALNDLGKRARLVLLPESNHDYANRQDVLHMLWEQQSWLQRHFDPLPVIEEINQVPEELRFKLEPEPQTPWPM</sequence>
<dbReference type="Gene3D" id="3.40.50.1820">
    <property type="entry name" value="alpha/beta hydrolase"/>
    <property type="match status" value="1"/>
</dbReference>
<dbReference type="PANTHER" id="PTHR42776:SF28">
    <property type="entry name" value="GLUTAMYL ENDOPEPTIDASE, CHLOROPLASTIC-RELATED"/>
    <property type="match status" value="1"/>
</dbReference>
<evidence type="ECO:0000313" key="5">
    <source>
        <dbReference type="Proteomes" id="UP000310249"/>
    </source>
</evidence>
<feature type="signal peptide" evidence="2">
    <location>
        <begin position="1"/>
        <end position="20"/>
    </location>
</feature>
<dbReference type="SUPFAM" id="SSF53474">
    <property type="entry name" value="alpha/beta-Hydrolases"/>
    <property type="match status" value="1"/>
</dbReference>
<dbReference type="Pfam" id="PF00326">
    <property type="entry name" value="Peptidase_S9"/>
    <property type="match status" value="1"/>
</dbReference>
<keyword evidence="2" id="KW-0732">Signal</keyword>
<accession>A0A5S3WK35</accession>
<reference evidence="4 5" key="1">
    <citation type="submission" date="2018-01" db="EMBL/GenBank/DDBJ databases">
        <authorList>
            <person name="Paulsen S."/>
            <person name="Gram L.K."/>
        </authorList>
    </citation>
    <scope>NUCLEOTIDE SEQUENCE [LARGE SCALE GENOMIC DNA]</scope>
    <source>
        <strain evidence="4 5">S2676</strain>
    </source>
</reference>
<evidence type="ECO:0000259" key="3">
    <source>
        <dbReference type="Pfam" id="PF00326"/>
    </source>
</evidence>
<evidence type="ECO:0000313" key="4">
    <source>
        <dbReference type="EMBL" id="TMP27777.1"/>
    </source>
</evidence>
<keyword evidence="1" id="KW-0378">Hydrolase</keyword>
<feature type="chain" id="PRO_5024399628" evidence="2">
    <location>
        <begin position="21"/>
        <end position="827"/>
    </location>
</feature>
<reference evidence="5" key="2">
    <citation type="submission" date="2019-06" db="EMBL/GenBank/DDBJ databases">
        <title>Co-occurence of chitin degradation, pigmentation and bioactivity in marine Pseudoalteromonas.</title>
        <authorList>
            <person name="Sonnenschein E.C."/>
            <person name="Bech P.K."/>
        </authorList>
    </citation>
    <scope>NUCLEOTIDE SEQUENCE [LARGE SCALE GENOMIC DNA]</scope>
    <source>
        <strain evidence="5">S2676</strain>
    </source>
</reference>
<evidence type="ECO:0000256" key="2">
    <source>
        <dbReference type="SAM" id="SignalP"/>
    </source>
</evidence>
<dbReference type="InterPro" id="IPR001375">
    <property type="entry name" value="Peptidase_S9_cat"/>
</dbReference>
<gene>
    <name evidence="4" type="ORF">CWB99_13890</name>
</gene>
<dbReference type="InterPro" id="IPR029058">
    <property type="entry name" value="AB_hydrolase_fold"/>
</dbReference>
<dbReference type="EMBL" id="PNCI01000030">
    <property type="protein sequence ID" value="TMP27777.1"/>
    <property type="molecule type" value="Genomic_DNA"/>
</dbReference>
<feature type="domain" description="Peptidase S9 prolyl oligopeptidase catalytic" evidence="3">
    <location>
        <begin position="645"/>
        <end position="798"/>
    </location>
</feature>